<evidence type="ECO:0000313" key="3">
    <source>
        <dbReference type="Proteomes" id="UP000054270"/>
    </source>
</evidence>
<dbReference type="InterPro" id="IPR040976">
    <property type="entry name" value="Pkinase_fungal"/>
</dbReference>
<dbReference type="Pfam" id="PF17667">
    <property type="entry name" value="Pkinase_fungal"/>
    <property type="match status" value="1"/>
</dbReference>
<dbReference type="GO" id="GO:0004672">
    <property type="term" value="F:protein kinase activity"/>
    <property type="evidence" value="ECO:0007669"/>
    <property type="project" value="InterPro"/>
</dbReference>
<dbReference type="GO" id="GO:0005524">
    <property type="term" value="F:ATP binding"/>
    <property type="evidence" value="ECO:0007669"/>
    <property type="project" value="InterPro"/>
</dbReference>
<protein>
    <recommendedName>
        <fullName evidence="1">Protein kinase domain-containing protein</fullName>
    </recommendedName>
</protein>
<dbReference type="SUPFAM" id="SSF56112">
    <property type="entry name" value="Protein kinase-like (PK-like)"/>
    <property type="match status" value="1"/>
</dbReference>
<gene>
    <name evidence="2" type="ORF">HYPSUDRAFT_135753</name>
</gene>
<dbReference type="PROSITE" id="PS00109">
    <property type="entry name" value="PROTEIN_KINASE_TYR"/>
    <property type="match status" value="1"/>
</dbReference>
<evidence type="ECO:0000259" key="1">
    <source>
        <dbReference type="PROSITE" id="PS50011"/>
    </source>
</evidence>
<dbReference type="InterPro" id="IPR000719">
    <property type="entry name" value="Prot_kinase_dom"/>
</dbReference>
<dbReference type="EMBL" id="KN817535">
    <property type="protein sequence ID" value="KJA24702.1"/>
    <property type="molecule type" value="Genomic_DNA"/>
</dbReference>
<accession>A0A0D2LBY2</accession>
<organism evidence="2 3">
    <name type="scientific">Hypholoma sublateritium (strain FD-334 SS-4)</name>
    <dbReference type="NCBI Taxonomy" id="945553"/>
    <lineage>
        <taxon>Eukaryota</taxon>
        <taxon>Fungi</taxon>
        <taxon>Dikarya</taxon>
        <taxon>Basidiomycota</taxon>
        <taxon>Agaricomycotina</taxon>
        <taxon>Agaricomycetes</taxon>
        <taxon>Agaricomycetidae</taxon>
        <taxon>Agaricales</taxon>
        <taxon>Agaricineae</taxon>
        <taxon>Strophariaceae</taxon>
        <taxon>Hypholoma</taxon>
    </lineage>
</organism>
<feature type="domain" description="Protein kinase" evidence="1">
    <location>
        <begin position="27"/>
        <end position="358"/>
    </location>
</feature>
<evidence type="ECO:0000313" key="2">
    <source>
        <dbReference type="EMBL" id="KJA24702.1"/>
    </source>
</evidence>
<reference evidence="3" key="1">
    <citation type="submission" date="2014-04" db="EMBL/GenBank/DDBJ databases">
        <title>Evolutionary Origins and Diversification of the Mycorrhizal Mutualists.</title>
        <authorList>
            <consortium name="DOE Joint Genome Institute"/>
            <consortium name="Mycorrhizal Genomics Consortium"/>
            <person name="Kohler A."/>
            <person name="Kuo A."/>
            <person name="Nagy L.G."/>
            <person name="Floudas D."/>
            <person name="Copeland A."/>
            <person name="Barry K.W."/>
            <person name="Cichocki N."/>
            <person name="Veneault-Fourrey C."/>
            <person name="LaButti K."/>
            <person name="Lindquist E.A."/>
            <person name="Lipzen A."/>
            <person name="Lundell T."/>
            <person name="Morin E."/>
            <person name="Murat C."/>
            <person name="Riley R."/>
            <person name="Ohm R."/>
            <person name="Sun H."/>
            <person name="Tunlid A."/>
            <person name="Henrissat B."/>
            <person name="Grigoriev I.V."/>
            <person name="Hibbett D.S."/>
            <person name="Martin F."/>
        </authorList>
    </citation>
    <scope>NUCLEOTIDE SEQUENCE [LARGE SCALE GENOMIC DNA]</scope>
    <source>
        <strain evidence="3">FD-334 SS-4</strain>
    </source>
</reference>
<keyword evidence="3" id="KW-1185">Reference proteome</keyword>
<dbReference type="OrthoDB" id="3260094at2759"/>
<dbReference type="InterPro" id="IPR008266">
    <property type="entry name" value="Tyr_kinase_AS"/>
</dbReference>
<proteinExistence type="predicted"/>
<dbReference type="STRING" id="945553.A0A0D2LBY2"/>
<dbReference type="PROSITE" id="PS50011">
    <property type="entry name" value="PROTEIN_KINASE_DOM"/>
    <property type="match status" value="1"/>
</dbReference>
<dbReference type="AlphaFoldDB" id="A0A0D2LBY2"/>
<name>A0A0D2LBY2_HYPSF</name>
<dbReference type="Proteomes" id="UP000054270">
    <property type="component" value="Unassembled WGS sequence"/>
</dbReference>
<dbReference type="Gene3D" id="1.10.510.10">
    <property type="entry name" value="Transferase(Phosphotransferase) domain 1"/>
    <property type="match status" value="1"/>
</dbReference>
<dbReference type="InterPro" id="IPR011009">
    <property type="entry name" value="Kinase-like_dom_sf"/>
</dbReference>
<dbReference type="PANTHER" id="PTHR38248">
    <property type="entry name" value="FUNK1 6"/>
    <property type="match status" value="1"/>
</dbReference>
<dbReference type="PANTHER" id="PTHR38248:SF2">
    <property type="entry name" value="FUNK1 11"/>
    <property type="match status" value="1"/>
</dbReference>
<sequence length="425" mass="48792">MTVDMLTGNVTKIRVDKKEYEVVRHIYASIILFGRGTHVFLVWDKAGKCQILKDAWLLTDHGLSELVSLKAIIETIEKDLSDEAAAYRSSRAHPRFEAGAEFKNDSTKVRRGKLPNKPPTRVHRRVVTGSLGDPITSFRSRRELVQVLIDCVKWLDFLHNKVKLVHGDISITNLVIVRDPAPRVEPKGTGRRHLKAAVTEQAALDESMPTYGLVIDYDYARPIGTEMDKTSGTVPFMPLDALRSSNGKYIHEPRHDLESLVQTIICLMTFNDGTCRKRRSIIDYVPIARWYNEVDREQVFKDKLVDLKLLHETDVEGNFPAYWKPLAPTIFRLIKATWQDPLPKNIHATYIEILEDALKQLEPETADEYAAICLKRSRPSDLTDEGRYPEHYMKYRRSNDPSFQRIPRVAGLMEISRWQDSVDEL</sequence>